<organism evidence="2 3">
    <name type="scientific">Methylobacterium longum</name>
    <dbReference type="NCBI Taxonomy" id="767694"/>
    <lineage>
        <taxon>Bacteria</taxon>
        <taxon>Pseudomonadati</taxon>
        <taxon>Pseudomonadota</taxon>
        <taxon>Alphaproteobacteria</taxon>
        <taxon>Hyphomicrobiales</taxon>
        <taxon>Methylobacteriaceae</taxon>
        <taxon>Methylobacterium</taxon>
    </lineage>
</organism>
<keyword evidence="3" id="KW-1185">Reference proteome</keyword>
<evidence type="ECO:0000313" key="2">
    <source>
        <dbReference type="EMBL" id="MDN3569459.1"/>
    </source>
</evidence>
<comment type="caution">
    <text evidence="2">The sequence shown here is derived from an EMBL/GenBank/DDBJ whole genome shotgun (WGS) entry which is preliminary data.</text>
</comment>
<name>A0ABT8AJ92_9HYPH</name>
<dbReference type="EMBL" id="JAUFPT010000006">
    <property type="protein sequence ID" value="MDN3569459.1"/>
    <property type="molecule type" value="Genomic_DNA"/>
</dbReference>
<keyword evidence="1" id="KW-0732">Signal</keyword>
<dbReference type="RefSeq" id="WP_238286629.1">
    <property type="nucleotide sequence ID" value="NZ_BPQS01000007.1"/>
</dbReference>
<feature type="chain" id="PRO_5045565584" evidence="1">
    <location>
        <begin position="29"/>
        <end position="126"/>
    </location>
</feature>
<gene>
    <name evidence="2" type="ORF">QWZ18_02330</name>
</gene>
<sequence length="126" mass="13725">MPDRKTPSLRCRALLLTAAILLSGTASGRAEEAPDLPAPKRNAAKLAGLVGFVNLHCDTLRPDQDRFKGAVQAMGVDPAELDRDILLLQARSYLAAYEKDVPGSCQRAEELFGQTGRIIPRLFLPR</sequence>
<dbReference type="Proteomes" id="UP001244297">
    <property type="component" value="Unassembled WGS sequence"/>
</dbReference>
<feature type="signal peptide" evidence="1">
    <location>
        <begin position="1"/>
        <end position="28"/>
    </location>
</feature>
<reference evidence="3" key="1">
    <citation type="journal article" date="2019" name="Int. J. Syst. Evol. Microbiol.">
        <title>The Global Catalogue of Microorganisms (GCM) 10K type strain sequencing project: providing services to taxonomists for standard genome sequencing and annotation.</title>
        <authorList>
            <consortium name="The Broad Institute Genomics Platform"/>
            <consortium name="The Broad Institute Genome Sequencing Center for Infectious Disease"/>
            <person name="Wu L."/>
            <person name="Ma J."/>
        </authorList>
    </citation>
    <scope>NUCLEOTIDE SEQUENCE [LARGE SCALE GENOMIC DNA]</scope>
    <source>
        <strain evidence="3">CECT 7806</strain>
    </source>
</reference>
<evidence type="ECO:0000313" key="3">
    <source>
        <dbReference type="Proteomes" id="UP001244297"/>
    </source>
</evidence>
<evidence type="ECO:0000256" key="1">
    <source>
        <dbReference type="SAM" id="SignalP"/>
    </source>
</evidence>
<proteinExistence type="predicted"/>
<accession>A0ABT8AJ92</accession>
<protein>
    <submittedName>
        <fullName evidence="2">Uncharacterized protein</fullName>
    </submittedName>
</protein>